<accession>A0ABU0A6G5</accession>
<comment type="caution">
    <text evidence="2">The sequence shown here is derived from an EMBL/GenBank/DDBJ whole genome shotgun (WGS) entry which is preliminary data.</text>
</comment>
<sequence length="100" mass="10986">MFTNREERKLGEVTTVIGPNTKVEGKLHIESSIRIDGKVYGEIKCAGDITIGKEGYVEKGIIARNLFLAGTVKGNVKVDNKIHIYDTGYLDGSAEMKTIK</sequence>
<dbReference type="EMBL" id="JAUSUG010000037">
    <property type="protein sequence ID" value="MDQ0257920.1"/>
    <property type="molecule type" value="Genomic_DNA"/>
</dbReference>
<dbReference type="Pfam" id="PF04519">
    <property type="entry name" value="Bactofilin"/>
    <property type="match status" value="1"/>
</dbReference>
<evidence type="ECO:0000313" key="2">
    <source>
        <dbReference type="EMBL" id="MDQ0257920.1"/>
    </source>
</evidence>
<evidence type="ECO:0000256" key="1">
    <source>
        <dbReference type="ARBA" id="ARBA00044755"/>
    </source>
</evidence>
<protein>
    <submittedName>
        <fullName evidence="2">Cytoskeletal protein CcmA (Bactofilin family)</fullName>
    </submittedName>
</protein>
<dbReference type="RefSeq" id="WP_307332410.1">
    <property type="nucleotide sequence ID" value="NZ_JAUSUG010000037.1"/>
</dbReference>
<dbReference type="InterPro" id="IPR007607">
    <property type="entry name" value="BacA/B"/>
</dbReference>
<gene>
    <name evidence="2" type="ORF">J2S74_005383</name>
</gene>
<evidence type="ECO:0000313" key="3">
    <source>
        <dbReference type="Proteomes" id="UP001230005"/>
    </source>
</evidence>
<dbReference type="PANTHER" id="PTHR35024:SF4">
    <property type="entry name" value="POLYMER-FORMING CYTOSKELETAL PROTEIN"/>
    <property type="match status" value="1"/>
</dbReference>
<dbReference type="PANTHER" id="PTHR35024">
    <property type="entry name" value="HYPOTHETICAL CYTOSOLIC PROTEIN"/>
    <property type="match status" value="1"/>
</dbReference>
<dbReference type="Proteomes" id="UP001230005">
    <property type="component" value="Unassembled WGS sequence"/>
</dbReference>
<proteinExistence type="inferred from homology"/>
<comment type="similarity">
    <text evidence="1">Belongs to the bactofilin family.</text>
</comment>
<keyword evidence="3" id="KW-1185">Reference proteome</keyword>
<organism evidence="2 3">
    <name type="scientific">Evansella vedderi</name>
    <dbReference type="NCBI Taxonomy" id="38282"/>
    <lineage>
        <taxon>Bacteria</taxon>
        <taxon>Bacillati</taxon>
        <taxon>Bacillota</taxon>
        <taxon>Bacilli</taxon>
        <taxon>Bacillales</taxon>
        <taxon>Bacillaceae</taxon>
        <taxon>Evansella</taxon>
    </lineage>
</organism>
<reference evidence="2 3" key="1">
    <citation type="submission" date="2023-07" db="EMBL/GenBank/DDBJ databases">
        <title>Genomic Encyclopedia of Type Strains, Phase IV (KMG-IV): sequencing the most valuable type-strain genomes for metagenomic binning, comparative biology and taxonomic classification.</title>
        <authorList>
            <person name="Goeker M."/>
        </authorList>
    </citation>
    <scope>NUCLEOTIDE SEQUENCE [LARGE SCALE GENOMIC DNA]</scope>
    <source>
        <strain evidence="2 3">DSM 9768</strain>
    </source>
</reference>
<name>A0ABU0A6G5_9BACI</name>